<evidence type="ECO:0000313" key="1">
    <source>
        <dbReference type="EMBL" id="KAK3900101.1"/>
    </source>
</evidence>
<proteinExistence type="predicted"/>
<sequence length="290" mass="31532">MEELTLLILGAGWTSTFLIPLLQSHKIPFAATTTTGHPVASVPTIPFKFDPSLAAPETRASIAALPRARYILVTFPLTGTESSAQLITTYNSTHPSSTSPTRFIQLGSTGIWQTPPNSPAQTSPWIDRHSPITSPTPRFLAETQLLVRGGCVLNLAGLWGGTRLPRNWAARVAPTKEALGGKGSLHLVHGLDVARAVVALVQGGEEMWARAGKGQRWMVTDGWVYDWWGLVAGWADGEDGEKERAGWVFELMREAGVRALPRGMEELGRCYDAREFWETVGIVPVKGRVA</sequence>
<dbReference type="PANTHER" id="PTHR40129">
    <property type="entry name" value="KETOPANTOATE REDUCTASE N-TERMINAL DOMAIN-CONTAINING PROTEIN"/>
    <property type="match status" value="1"/>
</dbReference>
<dbReference type="AlphaFoldDB" id="A0AAN6MH81"/>
<dbReference type="Gene3D" id="3.40.50.720">
    <property type="entry name" value="NAD(P)-binding Rossmann-like Domain"/>
    <property type="match status" value="1"/>
</dbReference>
<comment type="caution">
    <text evidence="1">The sequence shown here is derived from an EMBL/GenBank/DDBJ whole genome shotgun (WGS) entry which is preliminary data.</text>
</comment>
<protein>
    <submittedName>
        <fullName evidence="1">Uncharacterized protein</fullName>
    </submittedName>
</protein>
<reference evidence="1" key="1">
    <citation type="journal article" date="2023" name="Mol. Phylogenet. Evol.">
        <title>Genome-scale phylogeny and comparative genomics of the fungal order Sordariales.</title>
        <authorList>
            <person name="Hensen N."/>
            <person name="Bonometti L."/>
            <person name="Westerberg I."/>
            <person name="Brannstrom I.O."/>
            <person name="Guillou S."/>
            <person name="Cros-Aarteil S."/>
            <person name="Calhoun S."/>
            <person name="Haridas S."/>
            <person name="Kuo A."/>
            <person name="Mondo S."/>
            <person name="Pangilinan J."/>
            <person name="Riley R."/>
            <person name="LaButti K."/>
            <person name="Andreopoulos B."/>
            <person name="Lipzen A."/>
            <person name="Chen C."/>
            <person name="Yan M."/>
            <person name="Daum C."/>
            <person name="Ng V."/>
            <person name="Clum A."/>
            <person name="Steindorff A."/>
            <person name="Ohm R.A."/>
            <person name="Martin F."/>
            <person name="Silar P."/>
            <person name="Natvig D.O."/>
            <person name="Lalanne C."/>
            <person name="Gautier V."/>
            <person name="Ament-Velasquez S.L."/>
            <person name="Kruys A."/>
            <person name="Hutchinson M.I."/>
            <person name="Powell A.J."/>
            <person name="Barry K."/>
            <person name="Miller A.N."/>
            <person name="Grigoriev I.V."/>
            <person name="Debuchy R."/>
            <person name="Gladieux P."/>
            <person name="Hiltunen Thoren M."/>
            <person name="Johannesson H."/>
        </authorList>
    </citation>
    <scope>NUCLEOTIDE SEQUENCE</scope>
    <source>
        <strain evidence="1">CBS 103.79</strain>
    </source>
</reference>
<reference evidence="1" key="2">
    <citation type="submission" date="2023-05" db="EMBL/GenBank/DDBJ databases">
        <authorList>
            <consortium name="Lawrence Berkeley National Laboratory"/>
            <person name="Steindorff A."/>
            <person name="Hensen N."/>
            <person name="Bonometti L."/>
            <person name="Westerberg I."/>
            <person name="Brannstrom I.O."/>
            <person name="Guillou S."/>
            <person name="Cros-Aarteil S."/>
            <person name="Calhoun S."/>
            <person name="Haridas S."/>
            <person name="Kuo A."/>
            <person name="Mondo S."/>
            <person name="Pangilinan J."/>
            <person name="Riley R."/>
            <person name="Labutti K."/>
            <person name="Andreopoulos B."/>
            <person name="Lipzen A."/>
            <person name="Chen C."/>
            <person name="Yanf M."/>
            <person name="Daum C."/>
            <person name="Ng V."/>
            <person name="Clum A."/>
            <person name="Ohm R."/>
            <person name="Martin F."/>
            <person name="Silar P."/>
            <person name="Natvig D."/>
            <person name="Lalanne C."/>
            <person name="Gautier V."/>
            <person name="Ament-Velasquez S.L."/>
            <person name="Kruys A."/>
            <person name="Hutchinson M.I."/>
            <person name="Powell A.J."/>
            <person name="Barry K."/>
            <person name="Miller A.N."/>
            <person name="Grigoriev I.V."/>
            <person name="Debuchy R."/>
            <person name="Gladieux P."/>
            <person name="Thoren M.H."/>
            <person name="Johannesson H."/>
        </authorList>
    </citation>
    <scope>NUCLEOTIDE SEQUENCE</scope>
    <source>
        <strain evidence="1">CBS 103.79</strain>
    </source>
</reference>
<dbReference type="PANTHER" id="PTHR40129:SF2">
    <property type="entry name" value="KETOPANTOATE REDUCTASE N-TERMINAL DOMAIN-CONTAINING PROTEIN"/>
    <property type="match status" value="1"/>
</dbReference>
<evidence type="ECO:0000313" key="2">
    <source>
        <dbReference type="Proteomes" id="UP001303889"/>
    </source>
</evidence>
<dbReference type="EMBL" id="MU855706">
    <property type="protein sequence ID" value="KAK3900101.1"/>
    <property type="molecule type" value="Genomic_DNA"/>
</dbReference>
<dbReference type="Proteomes" id="UP001303889">
    <property type="component" value="Unassembled WGS sequence"/>
</dbReference>
<gene>
    <name evidence="1" type="ORF">C8A05DRAFT_36270</name>
</gene>
<accession>A0AAN6MH81</accession>
<name>A0AAN6MH81_9PEZI</name>
<keyword evidence="2" id="KW-1185">Reference proteome</keyword>
<organism evidence="1 2">
    <name type="scientific">Staphylotrichum tortipilum</name>
    <dbReference type="NCBI Taxonomy" id="2831512"/>
    <lineage>
        <taxon>Eukaryota</taxon>
        <taxon>Fungi</taxon>
        <taxon>Dikarya</taxon>
        <taxon>Ascomycota</taxon>
        <taxon>Pezizomycotina</taxon>
        <taxon>Sordariomycetes</taxon>
        <taxon>Sordariomycetidae</taxon>
        <taxon>Sordariales</taxon>
        <taxon>Chaetomiaceae</taxon>
        <taxon>Staphylotrichum</taxon>
    </lineage>
</organism>